<dbReference type="EMBL" id="CM029050">
    <property type="protein sequence ID" value="KAG2569542.1"/>
    <property type="molecule type" value="Genomic_DNA"/>
</dbReference>
<proteinExistence type="predicted"/>
<reference evidence="1" key="1">
    <citation type="submission" date="2020-05" db="EMBL/GenBank/DDBJ databases">
        <title>WGS assembly of Panicum virgatum.</title>
        <authorList>
            <person name="Lovell J.T."/>
            <person name="Jenkins J."/>
            <person name="Shu S."/>
            <person name="Juenger T.E."/>
            <person name="Schmutz J."/>
        </authorList>
    </citation>
    <scope>NUCLEOTIDE SEQUENCE</scope>
    <source>
        <strain evidence="1">AP13</strain>
    </source>
</reference>
<comment type="caution">
    <text evidence="1">The sequence shown here is derived from an EMBL/GenBank/DDBJ whole genome shotgun (WGS) entry which is preliminary data.</text>
</comment>
<dbReference type="AlphaFoldDB" id="A0A8T0QA96"/>
<evidence type="ECO:0000313" key="2">
    <source>
        <dbReference type="Proteomes" id="UP000823388"/>
    </source>
</evidence>
<keyword evidence="2" id="KW-1185">Reference proteome</keyword>
<gene>
    <name evidence="1" type="ORF">PVAP13_7NG426650</name>
</gene>
<accession>A0A8T0QA96</accession>
<sequence>MWVPCQVQKRAVALSRPIGKRSGLNGDPCGGIYKLLAASAAAADGPNISRRGPKALAAVRRLLRRRLLGTSARCVRGTKSAIAQGTSPTPRRYVSYGLEWRWLEWALRGLADDWSRAA</sequence>
<name>A0A8T0QA96_PANVG</name>
<protein>
    <submittedName>
        <fullName evidence="1">Uncharacterized protein</fullName>
    </submittedName>
</protein>
<organism evidence="1 2">
    <name type="scientific">Panicum virgatum</name>
    <name type="common">Blackwell switchgrass</name>
    <dbReference type="NCBI Taxonomy" id="38727"/>
    <lineage>
        <taxon>Eukaryota</taxon>
        <taxon>Viridiplantae</taxon>
        <taxon>Streptophyta</taxon>
        <taxon>Embryophyta</taxon>
        <taxon>Tracheophyta</taxon>
        <taxon>Spermatophyta</taxon>
        <taxon>Magnoliopsida</taxon>
        <taxon>Liliopsida</taxon>
        <taxon>Poales</taxon>
        <taxon>Poaceae</taxon>
        <taxon>PACMAD clade</taxon>
        <taxon>Panicoideae</taxon>
        <taxon>Panicodae</taxon>
        <taxon>Paniceae</taxon>
        <taxon>Panicinae</taxon>
        <taxon>Panicum</taxon>
        <taxon>Panicum sect. Hiantes</taxon>
    </lineage>
</organism>
<evidence type="ECO:0000313" key="1">
    <source>
        <dbReference type="EMBL" id="KAG2569542.1"/>
    </source>
</evidence>
<dbReference type="Proteomes" id="UP000823388">
    <property type="component" value="Chromosome 7N"/>
</dbReference>